<sequence length="49" mass="5577">MANLNKVVCIIFMLVLLFTKLESRSLDAFMESNKKIPAKSCCQQLIQKS</sequence>
<gene>
    <name evidence="2" type="ORF">MtrunA17_Chr2g0325371</name>
</gene>
<comment type="caution">
    <text evidence="2">The sequence shown here is derived from an EMBL/GenBank/DDBJ whole genome shotgun (WGS) entry which is preliminary data.</text>
</comment>
<dbReference type="AlphaFoldDB" id="A0A396JC50"/>
<protein>
    <recommendedName>
        <fullName evidence="4">Nodule Cysteine-Rich (NCR) secreted peptide</fullName>
    </recommendedName>
</protein>
<dbReference type="Proteomes" id="UP000265566">
    <property type="component" value="Chromosome 2"/>
</dbReference>
<organism evidence="2 3">
    <name type="scientific">Medicago truncatula</name>
    <name type="common">Barrel medic</name>
    <name type="synonym">Medicago tribuloides</name>
    <dbReference type="NCBI Taxonomy" id="3880"/>
    <lineage>
        <taxon>Eukaryota</taxon>
        <taxon>Viridiplantae</taxon>
        <taxon>Streptophyta</taxon>
        <taxon>Embryophyta</taxon>
        <taxon>Tracheophyta</taxon>
        <taxon>Spermatophyta</taxon>
        <taxon>Magnoliopsida</taxon>
        <taxon>eudicotyledons</taxon>
        <taxon>Gunneridae</taxon>
        <taxon>Pentapetalae</taxon>
        <taxon>rosids</taxon>
        <taxon>fabids</taxon>
        <taxon>Fabales</taxon>
        <taxon>Fabaceae</taxon>
        <taxon>Papilionoideae</taxon>
        <taxon>50 kb inversion clade</taxon>
        <taxon>NPAAA clade</taxon>
        <taxon>Hologalegina</taxon>
        <taxon>IRL clade</taxon>
        <taxon>Trifolieae</taxon>
        <taxon>Medicago</taxon>
    </lineage>
</organism>
<keyword evidence="1" id="KW-0732">Signal</keyword>
<feature type="signal peptide" evidence="1">
    <location>
        <begin position="1"/>
        <end position="23"/>
    </location>
</feature>
<dbReference type="EMBL" id="PSQE01000002">
    <property type="protein sequence ID" value="RHN75819.1"/>
    <property type="molecule type" value="Genomic_DNA"/>
</dbReference>
<evidence type="ECO:0000256" key="1">
    <source>
        <dbReference type="SAM" id="SignalP"/>
    </source>
</evidence>
<evidence type="ECO:0000313" key="3">
    <source>
        <dbReference type="Proteomes" id="UP000265566"/>
    </source>
</evidence>
<name>A0A396JC50_MEDTR</name>
<proteinExistence type="predicted"/>
<evidence type="ECO:0008006" key="4">
    <source>
        <dbReference type="Google" id="ProtNLM"/>
    </source>
</evidence>
<evidence type="ECO:0000313" key="2">
    <source>
        <dbReference type="EMBL" id="RHN75819.1"/>
    </source>
</evidence>
<feature type="chain" id="PRO_5017245303" description="Nodule Cysteine-Rich (NCR) secreted peptide" evidence="1">
    <location>
        <begin position="24"/>
        <end position="49"/>
    </location>
</feature>
<accession>A0A396JC50</accession>
<reference evidence="3" key="1">
    <citation type="journal article" date="2018" name="Nat. Plants">
        <title>Whole-genome landscape of Medicago truncatula symbiotic genes.</title>
        <authorList>
            <person name="Pecrix Y."/>
            <person name="Staton S.E."/>
            <person name="Sallet E."/>
            <person name="Lelandais-Briere C."/>
            <person name="Moreau S."/>
            <person name="Carrere S."/>
            <person name="Blein T."/>
            <person name="Jardinaud M.F."/>
            <person name="Latrasse D."/>
            <person name="Zouine M."/>
            <person name="Zahm M."/>
            <person name="Kreplak J."/>
            <person name="Mayjonade B."/>
            <person name="Satge C."/>
            <person name="Perez M."/>
            <person name="Cauet S."/>
            <person name="Marande W."/>
            <person name="Chantry-Darmon C."/>
            <person name="Lopez-Roques C."/>
            <person name="Bouchez O."/>
            <person name="Berard A."/>
            <person name="Debelle F."/>
            <person name="Munos S."/>
            <person name="Bendahmane A."/>
            <person name="Berges H."/>
            <person name="Niebel A."/>
            <person name="Buitink J."/>
            <person name="Frugier F."/>
            <person name="Benhamed M."/>
            <person name="Crespi M."/>
            <person name="Gouzy J."/>
            <person name="Gamas P."/>
        </authorList>
    </citation>
    <scope>NUCLEOTIDE SEQUENCE [LARGE SCALE GENOMIC DNA]</scope>
    <source>
        <strain evidence="3">cv. Jemalong A17</strain>
    </source>
</reference>
<dbReference type="Gramene" id="rna12073">
    <property type="protein sequence ID" value="RHN75819.1"/>
    <property type="gene ID" value="gene12073"/>
</dbReference>